<organism evidence="2 3">
    <name type="scientific">Bradyrhizobium daqingense</name>
    <dbReference type="NCBI Taxonomy" id="993502"/>
    <lineage>
        <taxon>Bacteria</taxon>
        <taxon>Pseudomonadati</taxon>
        <taxon>Pseudomonadota</taxon>
        <taxon>Alphaproteobacteria</taxon>
        <taxon>Hyphomicrobiales</taxon>
        <taxon>Nitrobacteraceae</taxon>
        <taxon>Bradyrhizobium</taxon>
    </lineage>
</organism>
<dbReference type="Pfam" id="PF10137">
    <property type="entry name" value="CAP12-PCTIR_TIR"/>
    <property type="match status" value="1"/>
</dbReference>
<dbReference type="GO" id="GO:0050135">
    <property type="term" value="F:NADP+ nucleosidase activity"/>
    <property type="evidence" value="ECO:0007669"/>
    <property type="project" value="InterPro"/>
</dbReference>
<evidence type="ECO:0000259" key="1">
    <source>
        <dbReference type="Pfam" id="PF10137"/>
    </source>
</evidence>
<evidence type="ECO:0000313" key="2">
    <source>
        <dbReference type="EMBL" id="TWI08790.1"/>
    </source>
</evidence>
<dbReference type="Proteomes" id="UP000317176">
    <property type="component" value="Unassembled WGS sequence"/>
</dbReference>
<evidence type="ECO:0000313" key="3">
    <source>
        <dbReference type="Proteomes" id="UP000317176"/>
    </source>
</evidence>
<proteinExistence type="predicted"/>
<dbReference type="AlphaFoldDB" id="A0A562LMD0"/>
<dbReference type="InterPro" id="IPR019302">
    <property type="entry name" value="CAP12/PCTIR_TIR_dom"/>
</dbReference>
<reference evidence="2 3" key="1">
    <citation type="journal article" date="2015" name="Stand. Genomic Sci.">
        <title>Genomic Encyclopedia of Bacterial and Archaeal Type Strains, Phase III: the genomes of soil and plant-associated and newly described type strains.</title>
        <authorList>
            <person name="Whitman W.B."/>
            <person name="Woyke T."/>
            <person name="Klenk H.P."/>
            <person name="Zhou Y."/>
            <person name="Lilburn T.G."/>
            <person name="Beck B.J."/>
            <person name="De Vos P."/>
            <person name="Vandamme P."/>
            <person name="Eisen J.A."/>
            <person name="Garrity G."/>
            <person name="Hugenholtz P."/>
            <person name="Kyrpides N.C."/>
        </authorList>
    </citation>
    <scope>NUCLEOTIDE SEQUENCE [LARGE SCALE GENOMIC DNA]</scope>
    <source>
        <strain evidence="2 3">CGMCC 1.10947</strain>
    </source>
</reference>
<dbReference type="EMBL" id="VLKL01000003">
    <property type="protein sequence ID" value="TWI08790.1"/>
    <property type="molecule type" value="Genomic_DNA"/>
</dbReference>
<protein>
    <submittedName>
        <fullName evidence="2">Putative nucleotide-binding protein</fullName>
    </submittedName>
</protein>
<gene>
    <name evidence="2" type="ORF">IQ17_01613</name>
</gene>
<sequence>MARKSSSSSVSQPKILSVAEQRSAMLRLESRIRELQELQVESLERGDEQAVTVLEQRIRSTLASLYGENSEQYARLGAATNLDLTSYAINFGEGDTTTIFEIREGIQRGRQRAIAILQGEVDALREHLEFSSHDVSEPVPTPSAQTIVISDDVFIVHGRDEAAKETVARVIQRAGLKPVILHEQPNNGKTIIEKFEKHGTAAGFAVVIATPDDVGGLAVLPPAEPQLSPRARQNVIGEMFWFAGKLGRDRVCALVKGDIEMPSDFAGVVYTPMDPHGGWKGRLLQELNAAGYTDLDWQAALS</sequence>
<accession>A0A562LMD0</accession>
<feature type="domain" description="CD-NTase-associated protein 12/Pycsar effector protein TIR" evidence="1">
    <location>
        <begin position="153"/>
        <end position="274"/>
    </location>
</feature>
<comment type="caution">
    <text evidence="2">The sequence shown here is derived from an EMBL/GenBank/DDBJ whole genome shotgun (WGS) entry which is preliminary data.</text>
</comment>
<keyword evidence="3" id="KW-1185">Reference proteome</keyword>
<name>A0A562LMD0_9BRAD</name>
<dbReference type="RefSeq" id="WP_145630031.1">
    <property type="nucleotide sequence ID" value="NZ_JBIYEK010000001.1"/>
</dbReference>